<dbReference type="Gene3D" id="4.10.240.10">
    <property type="entry name" value="Zn(2)-C6 fungal-type DNA-binding domain"/>
    <property type="match status" value="1"/>
</dbReference>
<dbReference type="CDD" id="cd00067">
    <property type="entry name" value="GAL4"/>
    <property type="match status" value="1"/>
</dbReference>
<dbReference type="Pfam" id="PF04082">
    <property type="entry name" value="Fungal_trans"/>
    <property type="match status" value="1"/>
</dbReference>
<reference evidence="5 6" key="1">
    <citation type="submission" date="2015-05" db="EMBL/GenBank/DDBJ databases">
        <authorList>
            <person name="Wang D.B."/>
            <person name="Wang M."/>
        </authorList>
    </citation>
    <scope>NUCLEOTIDE SEQUENCE [LARGE SCALE GENOMIC DNA]</scope>
    <source>
        <strain evidence="5">VL1</strain>
    </source>
</reference>
<dbReference type="AlphaFoldDB" id="A0A0G4N720"/>
<dbReference type="PANTHER" id="PTHR31668">
    <property type="entry name" value="GLUCOSE TRANSPORT TRANSCRIPTION REGULATOR RGT1-RELATED-RELATED"/>
    <property type="match status" value="1"/>
</dbReference>
<dbReference type="EMBL" id="CVQH01027305">
    <property type="protein sequence ID" value="CRK42164.1"/>
    <property type="molecule type" value="Genomic_DNA"/>
</dbReference>
<dbReference type="InterPro" id="IPR050797">
    <property type="entry name" value="Carb_Metab_Trans_Reg"/>
</dbReference>
<dbReference type="InterPro" id="IPR001138">
    <property type="entry name" value="Zn2Cys6_DnaBD"/>
</dbReference>
<feature type="region of interest" description="Disordered" evidence="3">
    <location>
        <begin position="67"/>
        <end position="109"/>
    </location>
</feature>
<dbReference type="Proteomes" id="UP000044602">
    <property type="component" value="Unassembled WGS sequence"/>
</dbReference>
<accession>A0A0G4N720</accession>
<dbReference type="GO" id="GO:0000981">
    <property type="term" value="F:DNA-binding transcription factor activity, RNA polymerase II-specific"/>
    <property type="evidence" value="ECO:0007669"/>
    <property type="project" value="InterPro"/>
</dbReference>
<dbReference type="InterPro" id="IPR007219">
    <property type="entry name" value="XnlR_reg_dom"/>
</dbReference>
<dbReference type="InterPro" id="IPR036864">
    <property type="entry name" value="Zn2-C6_fun-type_DNA-bd_sf"/>
</dbReference>
<feature type="domain" description="Xylanolytic transcriptional activator regulatory" evidence="4">
    <location>
        <begin position="160"/>
        <end position="391"/>
    </location>
</feature>
<evidence type="ECO:0000256" key="3">
    <source>
        <dbReference type="SAM" id="MobiDB-lite"/>
    </source>
</evidence>
<gene>
    <name evidence="5" type="ORF">BN1708_008684</name>
</gene>
<feature type="compositionally biased region" description="Polar residues" evidence="3">
    <location>
        <begin position="87"/>
        <end position="102"/>
    </location>
</feature>
<evidence type="ECO:0000259" key="4">
    <source>
        <dbReference type="Pfam" id="PF04082"/>
    </source>
</evidence>
<evidence type="ECO:0000256" key="1">
    <source>
        <dbReference type="ARBA" id="ARBA00022723"/>
    </source>
</evidence>
<organism evidence="5 6">
    <name type="scientific">Verticillium longisporum</name>
    <name type="common">Verticillium dahliae var. longisporum</name>
    <dbReference type="NCBI Taxonomy" id="100787"/>
    <lineage>
        <taxon>Eukaryota</taxon>
        <taxon>Fungi</taxon>
        <taxon>Dikarya</taxon>
        <taxon>Ascomycota</taxon>
        <taxon>Pezizomycotina</taxon>
        <taxon>Sordariomycetes</taxon>
        <taxon>Hypocreomycetidae</taxon>
        <taxon>Glomerellales</taxon>
        <taxon>Plectosphaerellaceae</taxon>
        <taxon>Verticillium</taxon>
    </lineage>
</organism>
<feature type="region of interest" description="Disordered" evidence="3">
    <location>
        <begin position="509"/>
        <end position="532"/>
    </location>
</feature>
<name>A0A0G4N720_VERLO</name>
<dbReference type="GO" id="GO:0006351">
    <property type="term" value="P:DNA-templated transcription"/>
    <property type="evidence" value="ECO:0007669"/>
    <property type="project" value="InterPro"/>
</dbReference>
<keyword evidence="2" id="KW-0539">Nucleus</keyword>
<evidence type="ECO:0000256" key="2">
    <source>
        <dbReference type="ARBA" id="ARBA00023242"/>
    </source>
</evidence>
<dbReference type="CDD" id="cd12148">
    <property type="entry name" value="fungal_TF_MHR"/>
    <property type="match status" value="1"/>
</dbReference>
<evidence type="ECO:0000313" key="5">
    <source>
        <dbReference type="EMBL" id="CRK42164.1"/>
    </source>
</evidence>
<keyword evidence="1" id="KW-0479">Metal-binding</keyword>
<protein>
    <recommendedName>
        <fullName evidence="4">Xylanolytic transcriptional activator regulatory domain-containing protein</fullName>
    </recommendedName>
</protein>
<proteinExistence type="predicted"/>
<sequence length="619" mass="69141">MAESSRKGRSIARKACDLCRERKIQRPGCQALQNADLVPEQCVFNHEISSTTCQKCQKAEVPCTFLTTRKPRGPPSRRVAEAKQRAATASTSDEPQTPTTPSFVAVASPSTTTTTTTATTSFFPQTQTHQVHQPHRLQQLPVGHVSITDFVPEYTLKIIIDDFFDRVYPVLPIVHVATYQAAFDARRYETDPVFLRLTISLCAATVASIPRRITVYGSSLYADVGQMVDRASQLILLSRLGSEPMWQDQPTMDTMLVSLALTIAALYAGRTASGWSYAGEAILYFRALELYKKASYVRFTPIEAEMCKRAFWLLFIFQIHDRMSFVIPHTGLSYDPLSTDWDFLLPLELADDEIGNRALDQMPSHAPRDRPLPMISGFIALIKVFLCIVDLLHKAFPGPPQAYHLSSGTLVPRLLDNDERQKPKFQGSIPTLDSLFHVMTRLNTTLSNLPPELRMPRRRGSPATYDAERGALPAVSPQFDIMRANVHITSIYLQSMILEMCLDKVERSDHGARAGSQGTSPASDPATPDTSAREQLWQLKESVARELLDVVHYCSAWTLESNGSSMIVKIREIAATLLERSEGSGVLSDVERRSREYIAQFVEILANLDYAPRSLVGFR</sequence>
<evidence type="ECO:0000313" key="6">
    <source>
        <dbReference type="Proteomes" id="UP000044602"/>
    </source>
</evidence>
<dbReference type="GO" id="GO:0008270">
    <property type="term" value="F:zinc ion binding"/>
    <property type="evidence" value="ECO:0007669"/>
    <property type="project" value="InterPro"/>
</dbReference>
<keyword evidence="6" id="KW-1185">Reference proteome</keyword>
<dbReference type="STRING" id="100787.A0A0G4N720"/>
<dbReference type="GO" id="GO:0003677">
    <property type="term" value="F:DNA binding"/>
    <property type="evidence" value="ECO:0007669"/>
    <property type="project" value="InterPro"/>
</dbReference>